<evidence type="ECO:0000313" key="1">
    <source>
        <dbReference type="EMBL" id="EPS68924.1"/>
    </source>
</evidence>
<organism evidence="1 2">
    <name type="scientific">Genlisea aurea</name>
    <dbReference type="NCBI Taxonomy" id="192259"/>
    <lineage>
        <taxon>Eukaryota</taxon>
        <taxon>Viridiplantae</taxon>
        <taxon>Streptophyta</taxon>
        <taxon>Embryophyta</taxon>
        <taxon>Tracheophyta</taxon>
        <taxon>Spermatophyta</taxon>
        <taxon>Magnoliopsida</taxon>
        <taxon>eudicotyledons</taxon>
        <taxon>Gunneridae</taxon>
        <taxon>Pentapetalae</taxon>
        <taxon>asterids</taxon>
        <taxon>lamiids</taxon>
        <taxon>Lamiales</taxon>
        <taxon>Lentibulariaceae</taxon>
        <taxon>Genlisea</taxon>
    </lineage>
</organism>
<dbReference type="Proteomes" id="UP000015453">
    <property type="component" value="Unassembled WGS sequence"/>
</dbReference>
<gene>
    <name evidence="1" type="ORF">M569_05844</name>
</gene>
<sequence>MSRGSGQKVQFLLLPAADQLISSSSWSSKLLISPNSYSYELVIRSAGLIPTSLSYFYSYELVISSKGPVSTPMS</sequence>
<proteinExistence type="predicted"/>
<accession>S8CP58</accession>
<name>S8CP58_9LAMI</name>
<evidence type="ECO:0000313" key="2">
    <source>
        <dbReference type="Proteomes" id="UP000015453"/>
    </source>
</evidence>
<reference evidence="1 2" key="1">
    <citation type="journal article" date="2013" name="BMC Genomics">
        <title>The miniature genome of a carnivorous plant Genlisea aurea contains a low number of genes and short non-coding sequences.</title>
        <authorList>
            <person name="Leushkin E.V."/>
            <person name="Sutormin R.A."/>
            <person name="Nabieva E.R."/>
            <person name="Penin A.A."/>
            <person name="Kondrashov A.S."/>
            <person name="Logacheva M.D."/>
        </authorList>
    </citation>
    <scope>NUCLEOTIDE SEQUENCE [LARGE SCALE GENOMIC DNA]</scope>
</reference>
<dbReference type="AlphaFoldDB" id="S8CP58"/>
<protein>
    <submittedName>
        <fullName evidence="1">Uncharacterized protein</fullName>
    </submittedName>
</protein>
<dbReference type="EMBL" id="AUSU01002370">
    <property type="protein sequence ID" value="EPS68924.1"/>
    <property type="molecule type" value="Genomic_DNA"/>
</dbReference>
<comment type="caution">
    <text evidence="1">The sequence shown here is derived from an EMBL/GenBank/DDBJ whole genome shotgun (WGS) entry which is preliminary data.</text>
</comment>
<keyword evidence="2" id="KW-1185">Reference proteome</keyword>